<dbReference type="GO" id="GO:0005789">
    <property type="term" value="C:endoplasmic reticulum membrane"/>
    <property type="evidence" value="ECO:0007669"/>
    <property type="project" value="UniProtKB-SubCell"/>
</dbReference>
<dbReference type="Pfam" id="PF01124">
    <property type="entry name" value="MAPEG"/>
    <property type="match status" value="1"/>
</dbReference>
<sequence length="153" mass="17800">MTPVRLESIVFTGFVTLGSGIQLMYFARRVYYAREKYRITYPAVTGNVAFERIYTAQQNTLEWYPVFMTSLWTSSLFLHQVPASICGLIYMISRHRYFDGCSHSMEERQPGFYTGTRCLVAMSVMAAVGLLRTLLRMNWADVTRPVFRSCRFR</sequence>
<comment type="caution">
    <text evidence="8">The sequence shown here is derived from an EMBL/GenBank/DDBJ whole genome shotgun (WGS) entry which is preliminary data.</text>
</comment>
<evidence type="ECO:0000256" key="2">
    <source>
        <dbReference type="ARBA" id="ARBA00022692"/>
    </source>
</evidence>
<evidence type="ECO:0000256" key="3">
    <source>
        <dbReference type="ARBA" id="ARBA00022751"/>
    </source>
</evidence>
<protein>
    <recommendedName>
        <fullName evidence="10">Microsomal glutathione S-transferase 3</fullName>
    </recommendedName>
</protein>
<dbReference type="FunFam" id="1.20.120.550:FF:000003">
    <property type="entry name" value="Leukotriene C4 synthase"/>
    <property type="match status" value="1"/>
</dbReference>
<dbReference type="GO" id="GO:0019370">
    <property type="term" value="P:leukotriene biosynthetic process"/>
    <property type="evidence" value="ECO:0007669"/>
    <property type="project" value="UniProtKB-KW"/>
</dbReference>
<keyword evidence="3" id="KW-0434">Leukotriene biosynthesis</keyword>
<dbReference type="PRINTS" id="PR00488">
    <property type="entry name" value="5LPOXGNASEAP"/>
</dbReference>
<keyword evidence="6 7" id="KW-0472">Membrane</keyword>
<dbReference type="Gene3D" id="1.20.120.550">
    <property type="entry name" value="Membrane associated eicosanoid/glutathione metabolism-like domain"/>
    <property type="match status" value="1"/>
</dbReference>
<reference evidence="8 9" key="1">
    <citation type="submission" date="2024-02" db="EMBL/GenBank/DDBJ databases">
        <title>Chromosome-scale genome assembly of the rough periwinkle Littorina saxatilis.</title>
        <authorList>
            <person name="De Jode A."/>
            <person name="Faria R."/>
            <person name="Formenti G."/>
            <person name="Sims Y."/>
            <person name="Smith T.P."/>
            <person name="Tracey A."/>
            <person name="Wood J.M.D."/>
            <person name="Zagrodzka Z.B."/>
            <person name="Johannesson K."/>
            <person name="Butlin R.K."/>
            <person name="Leder E.H."/>
        </authorList>
    </citation>
    <scope>NUCLEOTIDE SEQUENCE [LARGE SCALE GENOMIC DNA]</scope>
    <source>
        <strain evidence="8">Snail1</strain>
        <tissue evidence="8">Muscle</tissue>
    </source>
</reference>
<dbReference type="PANTHER" id="PTHR10250">
    <property type="entry name" value="MICROSOMAL GLUTATHIONE S-TRANSFERASE"/>
    <property type="match status" value="1"/>
</dbReference>
<comment type="subcellular location">
    <subcellularLocation>
        <location evidence="1">Endoplasmic reticulum membrane</location>
        <topology evidence="1">Multi-pass membrane protein</topology>
    </subcellularLocation>
</comment>
<dbReference type="GO" id="GO:0008047">
    <property type="term" value="F:enzyme activator activity"/>
    <property type="evidence" value="ECO:0007669"/>
    <property type="project" value="InterPro"/>
</dbReference>
<dbReference type="GO" id="GO:0004602">
    <property type="term" value="F:glutathione peroxidase activity"/>
    <property type="evidence" value="ECO:0007669"/>
    <property type="project" value="TreeGrafter"/>
</dbReference>
<evidence type="ECO:0000313" key="9">
    <source>
        <dbReference type="Proteomes" id="UP001374579"/>
    </source>
</evidence>
<dbReference type="InterPro" id="IPR001446">
    <property type="entry name" value="5_LipOase_AP"/>
</dbReference>
<dbReference type="EMBL" id="JBAMIC010000001">
    <property type="protein sequence ID" value="KAK7116349.1"/>
    <property type="molecule type" value="Genomic_DNA"/>
</dbReference>
<keyword evidence="2 7" id="KW-0812">Transmembrane</keyword>
<keyword evidence="4" id="KW-0256">Endoplasmic reticulum</keyword>
<dbReference type="AlphaFoldDB" id="A0AAN9C490"/>
<feature type="transmembrane region" description="Helical" evidence="7">
    <location>
        <begin position="71"/>
        <end position="92"/>
    </location>
</feature>
<accession>A0AAN9C490</accession>
<dbReference type="GO" id="GO:0005635">
    <property type="term" value="C:nuclear envelope"/>
    <property type="evidence" value="ECO:0007669"/>
    <property type="project" value="TreeGrafter"/>
</dbReference>
<gene>
    <name evidence="8" type="ORF">V1264_002042</name>
</gene>
<evidence type="ECO:0000256" key="1">
    <source>
        <dbReference type="ARBA" id="ARBA00004477"/>
    </source>
</evidence>
<dbReference type="Proteomes" id="UP001374579">
    <property type="component" value="Unassembled WGS sequence"/>
</dbReference>
<organism evidence="8 9">
    <name type="scientific">Littorina saxatilis</name>
    <dbReference type="NCBI Taxonomy" id="31220"/>
    <lineage>
        <taxon>Eukaryota</taxon>
        <taxon>Metazoa</taxon>
        <taxon>Spiralia</taxon>
        <taxon>Lophotrochozoa</taxon>
        <taxon>Mollusca</taxon>
        <taxon>Gastropoda</taxon>
        <taxon>Caenogastropoda</taxon>
        <taxon>Littorinimorpha</taxon>
        <taxon>Littorinoidea</taxon>
        <taxon>Littorinidae</taxon>
        <taxon>Littorina</taxon>
    </lineage>
</organism>
<proteinExistence type="predicted"/>
<evidence type="ECO:0000256" key="6">
    <source>
        <dbReference type="ARBA" id="ARBA00023136"/>
    </source>
</evidence>
<feature type="transmembrane region" description="Helical" evidence="7">
    <location>
        <begin position="6"/>
        <end position="27"/>
    </location>
</feature>
<keyword evidence="9" id="KW-1185">Reference proteome</keyword>
<dbReference type="InterPro" id="IPR001129">
    <property type="entry name" value="Membr-assoc_MAPEG"/>
</dbReference>
<dbReference type="GO" id="GO:0004364">
    <property type="term" value="F:glutathione transferase activity"/>
    <property type="evidence" value="ECO:0007669"/>
    <property type="project" value="TreeGrafter"/>
</dbReference>
<dbReference type="InterPro" id="IPR050997">
    <property type="entry name" value="MAPEG"/>
</dbReference>
<evidence type="ECO:0000256" key="5">
    <source>
        <dbReference type="ARBA" id="ARBA00022989"/>
    </source>
</evidence>
<feature type="transmembrane region" description="Helical" evidence="7">
    <location>
        <begin position="112"/>
        <end position="135"/>
    </location>
</feature>
<evidence type="ECO:0000256" key="7">
    <source>
        <dbReference type="SAM" id="Phobius"/>
    </source>
</evidence>
<name>A0AAN9C490_9CAEN</name>
<evidence type="ECO:0008006" key="10">
    <source>
        <dbReference type="Google" id="ProtNLM"/>
    </source>
</evidence>
<dbReference type="GO" id="GO:0004464">
    <property type="term" value="F:leukotriene-C4 synthase activity"/>
    <property type="evidence" value="ECO:0007669"/>
    <property type="project" value="TreeGrafter"/>
</dbReference>
<keyword evidence="5 7" id="KW-1133">Transmembrane helix</keyword>
<dbReference type="PANTHER" id="PTHR10250:SF15">
    <property type="entry name" value="MICROSOMAL GLUTATHIONE S-TRANSFERASE-RELATED"/>
    <property type="match status" value="1"/>
</dbReference>
<dbReference type="SUPFAM" id="SSF161084">
    <property type="entry name" value="MAPEG domain-like"/>
    <property type="match status" value="1"/>
</dbReference>
<dbReference type="InterPro" id="IPR023352">
    <property type="entry name" value="MAPEG-like_dom_sf"/>
</dbReference>
<evidence type="ECO:0000313" key="8">
    <source>
        <dbReference type="EMBL" id="KAK7116349.1"/>
    </source>
</evidence>
<evidence type="ECO:0000256" key="4">
    <source>
        <dbReference type="ARBA" id="ARBA00022824"/>
    </source>
</evidence>